<dbReference type="EMBL" id="CAFBMT010000004">
    <property type="protein sequence ID" value="CAB4922757.1"/>
    <property type="molecule type" value="Genomic_DNA"/>
</dbReference>
<evidence type="ECO:0000313" key="2">
    <source>
        <dbReference type="EMBL" id="CAB4363082.1"/>
    </source>
</evidence>
<feature type="transmembrane region" description="Helical" evidence="1">
    <location>
        <begin position="6"/>
        <end position="30"/>
    </location>
</feature>
<dbReference type="EMBL" id="CAEZYF010000007">
    <property type="protein sequence ID" value="CAB4721693.1"/>
    <property type="molecule type" value="Genomic_DNA"/>
</dbReference>
<reference evidence="7" key="1">
    <citation type="submission" date="2020-05" db="EMBL/GenBank/DDBJ databases">
        <authorList>
            <person name="Chiriac C."/>
            <person name="Salcher M."/>
            <person name="Ghai R."/>
            <person name="Kavagutti S V."/>
        </authorList>
    </citation>
    <scope>NUCLEOTIDE SEQUENCE</scope>
</reference>
<keyword evidence="1" id="KW-0812">Transmembrane</keyword>
<dbReference type="EMBL" id="CAFBIY010000061">
    <property type="protein sequence ID" value="CAB4850679.1"/>
    <property type="molecule type" value="Genomic_DNA"/>
</dbReference>
<evidence type="ECO:0000313" key="4">
    <source>
        <dbReference type="EMBL" id="CAB4833865.1"/>
    </source>
</evidence>
<evidence type="ECO:0000256" key="1">
    <source>
        <dbReference type="SAM" id="Phobius"/>
    </source>
</evidence>
<evidence type="ECO:0000313" key="7">
    <source>
        <dbReference type="EMBL" id="CAB4973948.1"/>
    </source>
</evidence>
<proteinExistence type="predicted"/>
<protein>
    <submittedName>
        <fullName evidence="7">Unannotated protein</fullName>
    </submittedName>
</protein>
<evidence type="ECO:0000313" key="5">
    <source>
        <dbReference type="EMBL" id="CAB4850679.1"/>
    </source>
</evidence>
<keyword evidence="1" id="KW-0472">Membrane</keyword>
<evidence type="ECO:0000313" key="3">
    <source>
        <dbReference type="EMBL" id="CAB4721693.1"/>
    </source>
</evidence>
<gene>
    <name evidence="3" type="ORF">UFOPK2656_01394</name>
    <name evidence="4" type="ORF">UFOPK3099_02435</name>
    <name evidence="5" type="ORF">UFOPK3267_01273</name>
    <name evidence="6" type="ORF">UFOPK3651_00965</name>
    <name evidence="7" type="ORF">UFOPK3931_00362</name>
    <name evidence="2" type="ORF">UFOPK4189_00860</name>
</gene>
<dbReference type="AlphaFoldDB" id="A0A6J7M176"/>
<organism evidence="7">
    <name type="scientific">freshwater metagenome</name>
    <dbReference type="NCBI Taxonomy" id="449393"/>
    <lineage>
        <taxon>unclassified sequences</taxon>
        <taxon>metagenomes</taxon>
        <taxon>ecological metagenomes</taxon>
    </lineage>
</organism>
<dbReference type="EMBL" id="CAFAAV010000240">
    <property type="protein sequence ID" value="CAB4833865.1"/>
    <property type="molecule type" value="Genomic_DNA"/>
</dbReference>
<name>A0A6J7M176_9ZZZZ</name>
<dbReference type="EMBL" id="CAESGF010000004">
    <property type="protein sequence ID" value="CAB4363082.1"/>
    <property type="molecule type" value="Genomic_DNA"/>
</dbReference>
<accession>A0A6J7M176</accession>
<evidence type="ECO:0000313" key="6">
    <source>
        <dbReference type="EMBL" id="CAB4922757.1"/>
    </source>
</evidence>
<keyword evidence="1" id="KW-1133">Transmembrane helix</keyword>
<dbReference type="EMBL" id="CAFBOL010000005">
    <property type="protein sequence ID" value="CAB4973948.1"/>
    <property type="molecule type" value="Genomic_DNA"/>
</dbReference>
<sequence length="48" mass="5440">MLAEIFHWWLGVGLTIVAVGLVFGIIGGYLKKVVAPQYPGRRQRREED</sequence>